<accession>A0A7J5A7W3</accession>
<name>A0A7J5A7W3_9FLAO</name>
<comment type="caution">
    <text evidence="1">The sequence shown here is derived from an EMBL/GenBank/DDBJ whole genome shotgun (WGS) entry which is preliminary data.</text>
</comment>
<dbReference type="Proteomes" id="UP000467305">
    <property type="component" value="Unassembled WGS sequence"/>
</dbReference>
<dbReference type="RefSeq" id="WP_150901144.1">
    <property type="nucleotide sequence ID" value="NZ_WAAU01000031.1"/>
</dbReference>
<keyword evidence="2" id="KW-1185">Reference proteome</keyword>
<dbReference type="EMBL" id="WAAU01000031">
    <property type="protein sequence ID" value="KAB1153605.1"/>
    <property type="molecule type" value="Genomic_DNA"/>
</dbReference>
<proteinExistence type="predicted"/>
<evidence type="ECO:0000313" key="1">
    <source>
        <dbReference type="EMBL" id="KAB1153605.1"/>
    </source>
</evidence>
<evidence type="ECO:0000313" key="2">
    <source>
        <dbReference type="Proteomes" id="UP000467305"/>
    </source>
</evidence>
<dbReference type="AlphaFoldDB" id="A0A7J5A7W3"/>
<organism evidence="1 2">
    <name type="scientific">Tenacibaculum aiptasiae</name>
    <dbReference type="NCBI Taxonomy" id="426481"/>
    <lineage>
        <taxon>Bacteria</taxon>
        <taxon>Pseudomonadati</taxon>
        <taxon>Bacteroidota</taxon>
        <taxon>Flavobacteriia</taxon>
        <taxon>Flavobacteriales</taxon>
        <taxon>Flavobacteriaceae</taxon>
        <taxon>Tenacibaculum</taxon>
    </lineage>
</organism>
<reference evidence="1 2" key="1">
    <citation type="submission" date="2019-09" db="EMBL/GenBank/DDBJ databases">
        <authorList>
            <person name="Cao W.R."/>
        </authorList>
    </citation>
    <scope>NUCLEOTIDE SEQUENCE [LARGE SCALE GENOMIC DNA]</scope>
    <source>
        <strain evidence="2">a4</strain>
    </source>
</reference>
<protein>
    <submittedName>
        <fullName evidence="1">Uncharacterized protein</fullName>
    </submittedName>
</protein>
<gene>
    <name evidence="1" type="ORF">F7018_16175</name>
</gene>
<sequence>MKKFKCRPFINQDEKDFYTNKFELQLAEPAVKQSYFQKVNNERVFIIRACIPNPNFKVYQIFSINKEVWIMISDRTPHTARNAGKNMILDIIFKESELPALDNVRLPSDLEKITINIYNDNRFSTKWKSRWKSMFFSPPAPAQKEGGIIIEGP</sequence>